<dbReference type="PANTHER" id="PTHR35811">
    <property type="entry name" value="SLR1870 PROTEIN"/>
    <property type="match status" value="1"/>
</dbReference>
<sequence length="161" mass="18547">MTIEEMDLVFNKHYINAICLATNDSDFAPLTMTLREQNIQVIGAGNKEDISEEFKNLYNKFINIDKIKNNNKESKKIGSDIKSLTTLVNNIINEISTDDGFAEFSQVISLLIRRKSDFYTRNYGFNNTKTLSFFKEKLADYYEIKLASDNQTAFIKINSKN</sequence>
<evidence type="ECO:0000259" key="1">
    <source>
        <dbReference type="PROSITE" id="PS51644"/>
    </source>
</evidence>
<accession>A0A433ERZ6</accession>
<reference evidence="2 3" key="1">
    <citation type="journal article" date="2019" name="Genome Biol. Evol.">
        <title>Toxin and genome evolution in a Drosophila defensive symbiosis.</title>
        <authorList>
            <person name="Ballinger M.J."/>
            <person name="Gawryluk R.M."/>
            <person name="Perlman S.J."/>
        </authorList>
    </citation>
    <scope>NUCLEOTIDE SEQUENCE [LARGE SCALE GENOMIC DNA]</scope>
    <source>
        <strain evidence="3">sNeo</strain>
    </source>
</reference>
<gene>
    <name evidence="2" type="ORF">D6D54_02625</name>
</gene>
<comment type="caution">
    <text evidence="2">The sequence shown here is derived from an EMBL/GenBank/DDBJ whole genome shotgun (WGS) entry which is preliminary data.</text>
</comment>
<dbReference type="PANTHER" id="PTHR35811:SF1">
    <property type="entry name" value="HTH OST-TYPE DOMAIN-CONTAINING PROTEIN"/>
    <property type="match status" value="1"/>
</dbReference>
<dbReference type="InterPro" id="IPR041966">
    <property type="entry name" value="LOTUS-like"/>
</dbReference>
<evidence type="ECO:0000313" key="2">
    <source>
        <dbReference type="EMBL" id="RUP77480.1"/>
    </source>
</evidence>
<dbReference type="Proteomes" id="UP000274545">
    <property type="component" value="Unassembled WGS sequence"/>
</dbReference>
<dbReference type="GO" id="GO:0004540">
    <property type="term" value="F:RNA nuclease activity"/>
    <property type="evidence" value="ECO:0007669"/>
    <property type="project" value="InterPro"/>
</dbReference>
<proteinExistence type="predicted"/>
<name>A0A433ERZ6_9MOLU</name>
<organism evidence="2 3">
    <name type="scientific">Spiroplasma poulsonii</name>
    <dbReference type="NCBI Taxonomy" id="2138"/>
    <lineage>
        <taxon>Bacteria</taxon>
        <taxon>Bacillati</taxon>
        <taxon>Mycoplasmatota</taxon>
        <taxon>Mollicutes</taxon>
        <taxon>Entomoplasmatales</taxon>
        <taxon>Spiroplasmataceae</taxon>
        <taxon>Spiroplasma</taxon>
    </lineage>
</organism>
<dbReference type="PROSITE" id="PS51644">
    <property type="entry name" value="HTH_OST"/>
    <property type="match status" value="1"/>
</dbReference>
<dbReference type="AlphaFoldDB" id="A0A433ERZ6"/>
<dbReference type="InterPro" id="IPR025605">
    <property type="entry name" value="OST-HTH/LOTUS_dom"/>
</dbReference>
<feature type="domain" description="HTH OST-type" evidence="1">
    <location>
        <begin position="80"/>
        <end position="159"/>
    </location>
</feature>
<dbReference type="InterPro" id="IPR021139">
    <property type="entry name" value="NYN"/>
</dbReference>
<protein>
    <submittedName>
        <fullName evidence="2">NYN domain-containing protein</fullName>
    </submittedName>
</protein>
<dbReference type="Pfam" id="PF01936">
    <property type="entry name" value="NYN"/>
    <property type="match status" value="1"/>
</dbReference>
<evidence type="ECO:0000313" key="3">
    <source>
        <dbReference type="Proteomes" id="UP000274545"/>
    </source>
</evidence>
<dbReference type="Gene3D" id="3.30.420.610">
    <property type="entry name" value="LOTUS domain-like"/>
    <property type="match status" value="1"/>
</dbReference>
<dbReference type="EMBL" id="RAHC01000002">
    <property type="protein sequence ID" value="RUP77480.1"/>
    <property type="molecule type" value="Genomic_DNA"/>
</dbReference>
<dbReference type="CDD" id="cd10146">
    <property type="entry name" value="LabA_like_C"/>
    <property type="match status" value="1"/>
</dbReference>
<dbReference type="Gene3D" id="3.40.50.1010">
    <property type="entry name" value="5'-nuclease"/>
    <property type="match status" value="1"/>
</dbReference>